<dbReference type="PANTHER" id="PTHR10430">
    <property type="entry name" value="PEROXIREDOXIN"/>
    <property type="match status" value="1"/>
</dbReference>
<evidence type="ECO:0000256" key="1">
    <source>
        <dbReference type="ARBA" id="ARBA00010505"/>
    </source>
</evidence>
<dbReference type="SUPFAM" id="SSF52833">
    <property type="entry name" value="Thioredoxin-like"/>
    <property type="match status" value="1"/>
</dbReference>
<dbReference type="GO" id="GO:0005737">
    <property type="term" value="C:cytoplasm"/>
    <property type="evidence" value="ECO:0007669"/>
    <property type="project" value="TreeGrafter"/>
</dbReference>
<protein>
    <recommendedName>
        <fullName evidence="5">Redoxin domain-containing protein</fullName>
    </recommendedName>
</protein>
<dbReference type="InterPro" id="IPR036249">
    <property type="entry name" value="Thioredoxin-like_sf"/>
</dbReference>
<dbReference type="AlphaFoldDB" id="A0A7S3AQH9"/>
<sequence>MDALKKLGIDEVIVYCVNDGAVMDAWAKDQGVDKQKFITMMGDPSAVLTKSLGMELIHPGPYGKGIIGRCKRFALYIEDGVVKLIKVSEGADDPAGDDNPEETLAPSMIKAIKALDPLLKAEL</sequence>
<reference evidence="6" key="1">
    <citation type="submission" date="2021-01" db="EMBL/GenBank/DDBJ databases">
        <authorList>
            <person name="Corre E."/>
            <person name="Pelletier E."/>
            <person name="Niang G."/>
            <person name="Scheremetjew M."/>
            <person name="Finn R."/>
            <person name="Kale V."/>
            <person name="Holt S."/>
            <person name="Cochrane G."/>
            <person name="Meng A."/>
            <person name="Brown T."/>
            <person name="Cohen L."/>
        </authorList>
    </citation>
    <scope>NUCLEOTIDE SEQUENCE</scope>
    <source>
        <strain evidence="6">CCMP281</strain>
    </source>
</reference>
<dbReference type="InterPro" id="IPR037944">
    <property type="entry name" value="PRX5-like"/>
</dbReference>
<dbReference type="PANTHER" id="PTHR10430:SF16">
    <property type="entry name" value="PEROXIREDOXIN-5, MITOCHONDRIAL"/>
    <property type="match status" value="1"/>
</dbReference>
<evidence type="ECO:0000313" key="6">
    <source>
        <dbReference type="EMBL" id="CAE0110406.1"/>
    </source>
</evidence>
<dbReference type="Pfam" id="PF08534">
    <property type="entry name" value="Redoxin"/>
    <property type="match status" value="1"/>
</dbReference>
<comment type="similarity">
    <text evidence="1">Belongs to the peroxiredoxin family. Prx5 subfamily.</text>
</comment>
<keyword evidence="2" id="KW-0575">Peroxidase</keyword>
<organism evidence="6">
    <name type="scientific">Haptolina ericina</name>
    <dbReference type="NCBI Taxonomy" id="156174"/>
    <lineage>
        <taxon>Eukaryota</taxon>
        <taxon>Haptista</taxon>
        <taxon>Haptophyta</taxon>
        <taxon>Prymnesiophyceae</taxon>
        <taxon>Prymnesiales</taxon>
        <taxon>Prymnesiaceae</taxon>
        <taxon>Haptolina</taxon>
    </lineage>
</organism>
<evidence type="ECO:0000256" key="2">
    <source>
        <dbReference type="ARBA" id="ARBA00022559"/>
    </source>
</evidence>
<evidence type="ECO:0000259" key="5">
    <source>
        <dbReference type="Pfam" id="PF08534"/>
    </source>
</evidence>
<evidence type="ECO:0000256" key="4">
    <source>
        <dbReference type="ARBA" id="ARBA00023002"/>
    </source>
</evidence>
<dbReference type="Gene3D" id="3.40.30.10">
    <property type="entry name" value="Glutaredoxin"/>
    <property type="match status" value="1"/>
</dbReference>
<gene>
    <name evidence="6" type="ORF">HERI1096_LOCUS11066</name>
</gene>
<evidence type="ECO:0000256" key="3">
    <source>
        <dbReference type="ARBA" id="ARBA00022862"/>
    </source>
</evidence>
<dbReference type="InterPro" id="IPR013740">
    <property type="entry name" value="Redoxin"/>
</dbReference>
<dbReference type="GO" id="GO:0045454">
    <property type="term" value="P:cell redox homeostasis"/>
    <property type="evidence" value="ECO:0007669"/>
    <property type="project" value="TreeGrafter"/>
</dbReference>
<proteinExistence type="inferred from homology"/>
<name>A0A7S3AQH9_9EUKA</name>
<keyword evidence="4" id="KW-0560">Oxidoreductase</keyword>
<dbReference type="GO" id="GO:0042744">
    <property type="term" value="P:hydrogen peroxide catabolic process"/>
    <property type="evidence" value="ECO:0007669"/>
    <property type="project" value="TreeGrafter"/>
</dbReference>
<feature type="domain" description="Redoxin" evidence="5">
    <location>
        <begin position="4"/>
        <end position="89"/>
    </location>
</feature>
<dbReference type="GO" id="GO:0034599">
    <property type="term" value="P:cellular response to oxidative stress"/>
    <property type="evidence" value="ECO:0007669"/>
    <property type="project" value="InterPro"/>
</dbReference>
<accession>A0A7S3AQH9</accession>
<dbReference type="EMBL" id="HBHX01019873">
    <property type="protein sequence ID" value="CAE0110406.1"/>
    <property type="molecule type" value="Transcribed_RNA"/>
</dbReference>
<dbReference type="GO" id="GO:0008379">
    <property type="term" value="F:thioredoxin peroxidase activity"/>
    <property type="evidence" value="ECO:0007669"/>
    <property type="project" value="InterPro"/>
</dbReference>
<keyword evidence="3" id="KW-0049">Antioxidant</keyword>